<dbReference type="SMART" id="SM00248">
    <property type="entry name" value="ANK"/>
    <property type="match status" value="4"/>
</dbReference>
<evidence type="ECO:0000313" key="5">
    <source>
        <dbReference type="Proteomes" id="UP001492380"/>
    </source>
</evidence>
<dbReference type="Pfam" id="PF26639">
    <property type="entry name" value="Het-6_barrel"/>
    <property type="match status" value="1"/>
</dbReference>
<dbReference type="Proteomes" id="UP001492380">
    <property type="component" value="Unassembled WGS sequence"/>
</dbReference>
<organism evidence="4 5">
    <name type="scientific">Phyllosticta capitalensis</name>
    <dbReference type="NCBI Taxonomy" id="121624"/>
    <lineage>
        <taxon>Eukaryota</taxon>
        <taxon>Fungi</taxon>
        <taxon>Dikarya</taxon>
        <taxon>Ascomycota</taxon>
        <taxon>Pezizomycotina</taxon>
        <taxon>Dothideomycetes</taxon>
        <taxon>Dothideomycetes incertae sedis</taxon>
        <taxon>Botryosphaeriales</taxon>
        <taxon>Phyllostictaceae</taxon>
        <taxon>Phyllosticta</taxon>
    </lineage>
</organism>
<feature type="repeat" description="ANK" evidence="1">
    <location>
        <begin position="163"/>
        <end position="195"/>
    </location>
</feature>
<dbReference type="InterPro" id="IPR052895">
    <property type="entry name" value="HetReg/Transcr_Mod"/>
</dbReference>
<feature type="region of interest" description="Disordered" evidence="2">
    <location>
        <begin position="679"/>
        <end position="705"/>
    </location>
</feature>
<dbReference type="InterPro" id="IPR010730">
    <property type="entry name" value="HET"/>
</dbReference>
<evidence type="ECO:0000313" key="4">
    <source>
        <dbReference type="EMBL" id="KAK8231875.1"/>
    </source>
</evidence>
<reference evidence="4 5" key="1">
    <citation type="submission" date="2024-04" db="EMBL/GenBank/DDBJ databases">
        <title>Phyllosticta paracitricarpa is synonymous to the EU quarantine fungus P. citricarpa based on phylogenomic analyses.</title>
        <authorList>
            <consortium name="Lawrence Berkeley National Laboratory"/>
            <person name="Van Ingen-Buijs V.A."/>
            <person name="Van Westerhoven A.C."/>
            <person name="Haridas S."/>
            <person name="Skiadas P."/>
            <person name="Martin F."/>
            <person name="Groenewald J.Z."/>
            <person name="Crous P.W."/>
            <person name="Seidl M.F."/>
        </authorList>
    </citation>
    <scope>NUCLEOTIDE SEQUENCE [LARGE SCALE GENOMIC DNA]</scope>
    <source>
        <strain evidence="4 5">CBS 123374</strain>
    </source>
</reference>
<feature type="domain" description="Heterokaryon incompatibility" evidence="3">
    <location>
        <begin position="745"/>
        <end position="871"/>
    </location>
</feature>
<dbReference type="InterPro" id="IPR002110">
    <property type="entry name" value="Ankyrin_rpt"/>
</dbReference>
<dbReference type="PROSITE" id="PS50297">
    <property type="entry name" value="ANK_REP_REGION"/>
    <property type="match status" value="1"/>
</dbReference>
<dbReference type="PANTHER" id="PTHR24148">
    <property type="entry name" value="ANKYRIN REPEAT DOMAIN-CONTAINING PROTEIN 39 HOMOLOG-RELATED"/>
    <property type="match status" value="1"/>
</dbReference>
<accession>A0ABR1YK75</accession>
<dbReference type="Gene3D" id="1.25.40.20">
    <property type="entry name" value="Ankyrin repeat-containing domain"/>
    <property type="match status" value="2"/>
</dbReference>
<dbReference type="SUPFAM" id="SSF48403">
    <property type="entry name" value="Ankyrin repeat"/>
    <property type="match status" value="1"/>
</dbReference>
<sequence>MSLLDPKLPHHDLTSDAFVAPGRKLFILCASILHQQRSMSEWEKTILTECFHSGAQSPHFCAAFIKSLRLVLGAVLKAKESLNVDADLQDKTRFLDMMAFLCKKAALVAILGKSLDNEADIVPTTIRAFLHLHQYKRMRHDKLYTTISCLLRSGARINGTDQVDKTALFYACFYGDHELFQLLIKAGADTSTVYPAPLTTTRPKSLWYDCNTSQIQVSQNLFQVTLDAMSRDGLDTSAEWRSGHDRGLVTLSEWRLGRKYGRIAADLNRMGVSCGHDDRGLVASLHAACYQGERLWVEWVLKRFGVSIHTPGRSDGPTQRYFASSLHAAAAGAQAEIIRLLLSLGADPVLKGHSTCEDSDCDGHILTALGMVPVEGYRMCGNLKIRPKTDSERDAIRETIDILLNFQADAEECLTLLETAIRTGQAAIVKRLLKLDYRMSTAAHATSSETTIALLGHDRTIYLGRMQRQAVEAGDQTVLLQLIEKFGDALASVSPRKLCKLALSHDHFDMFRFLVSRYVSDINKIWHDETQEIGETLLQMACVLSICELDFCNHRECSRPASTQAISFLLQAGADPMREQTEDAWTKFQRALNSQRIEPQNIMSVWPTLRQLERHMPPSHAIDLRKAWRANSERKLRSKIDEEISRQPISLYSATSESGLASNDSCDVTEIQQQARTDLTTGVAHQQPPRAAPTPRPNEVEFKHSPLTGPYKSAIRILTLQPSEEFDALIECLVTEVDLAELPFYKTLSYVWGTKSASKYISVNGKTLRIFENLHDALKRLRNTSGPQNLWIDAICIDQDNFGERSRQVEIMGDIYRHARGVVIWLGEHAEDSQYCFQDEVSVYKMNARAKAAFDRLCQREWFFRTWVIQELALSKCAFIKCGPDTADWDHFFPRGLGGLGFHPLHGWDSWDRIEELNWLRLPGSGEYVRLPNYSRSCRSTDPKDRICGILGLFPPGLMRVHYNLTLQEVFTQFASAVIQWTGNIRLIHDYSVRDTLPGLPSWVPDFNSMTLAGTLPRKDSHFVERLNKKAASLAVNGRQLLIKGMVVDSIKQIGSEMFISTEYAVGTPAFRRVMLEWETQAASLDEKRFFMDAVSDAFLTTIVAFDPFESFLPLDRKQAAIWYRSCGTGLLGTKEPSYFEDVEYYTHLMDLCRWDSRFHRQDYSSRVERVVYGRRFFITEKGSMGLAGPMAQEGDQIVLFPGQDYPFIVRDAEEKGSSTLHGDCYLHGLDVSSVELWESDPASIRQFVIV</sequence>
<dbReference type="Pfam" id="PF06985">
    <property type="entry name" value="HET"/>
    <property type="match status" value="1"/>
</dbReference>
<keyword evidence="5" id="KW-1185">Reference proteome</keyword>
<dbReference type="PANTHER" id="PTHR24148:SF64">
    <property type="entry name" value="HETEROKARYON INCOMPATIBILITY DOMAIN-CONTAINING PROTEIN"/>
    <property type="match status" value="1"/>
</dbReference>
<comment type="caution">
    <text evidence="4">The sequence shown here is derived from an EMBL/GenBank/DDBJ whole genome shotgun (WGS) entry which is preliminary data.</text>
</comment>
<dbReference type="InterPro" id="IPR036770">
    <property type="entry name" value="Ankyrin_rpt-contain_sf"/>
</dbReference>
<protein>
    <submittedName>
        <fullName evidence="4">Heterokaryon incompatibility protein-domain-containing protein</fullName>
    </submittedName>
</protein>
<dbReference type="PROSITE" id="PS50088">
    <property type="entry name" value="ANK_REPEAT"/>
    <property type="match status" value="2"/>
</dbReference>
<evidence type="ECO:0000256" key="2">
    <source>
        <dbReference type="SAM" id="MobiDB-lite"/>
    </source>
</evidence>
<evidence type="ECO:0000256" key="1">
    <source>
        <dbReference type="PROSITE-ProRule" id="PRU00023"/>
    </source>
</evidence>
<dbReference type="Pfam" id="PF00023">
    <property type="entry name" value="Ank"/>
    <property type="match status" value="1"/>
</dbReference>
<dbReference type="EMBL" id="JBBWRZ010000007">
    <property type="protein sequence ID" value="KAK8231875.1"/>
    <property type="molecule type" value="Genomic_DNA"/>
</dbReference>
<name>A0ABR1YK75_9PEZI</name>
<keyword evidence="1" id="KW-0040">ANK repeat</keyword>
<gene>
    <name evidence="4" type="ORF">HDK90DRAFT_289316</name>
</gene>
<proteinExistence type="predicted"/>
<feature type="repeat" description="ANK" evidence="1">
    <location>
        <begin position="321"/>
        <end position="353"/>
    </location>
</feature>
<evidence type="ECO:0000259" key="3">
    <source>
        <dbReference type="Pfam" id="PF06985"/>
    </source>
</evidence>